<dbReference type="GeneID" id="95378994"/>
<name>A0ABT4FB62_9BACL</name>
<keyword evidence="3" id="KW-1185">Reference proteome</keyword>
<dbReference type="Proteomes" id="UP001527202">
    <property type="component" value="Unassembled WGS sequence"/>
</dbReference>
<evidence type="ECO:0000256" key="1">
    <source>
        <dbReference type="SAM" id="Phobius"/>
    </source>
</evidence>
<keyword evidence="1" id="KW-1133">Transmembrane helix</keyword>
<proteinExistence type="predicted"/>
<organism evidence="2 3">
    <name type="scientific">Paenibacillus chitinolyticus</name>
    <dbReference type="NCBI Taxonomy" id="79263"/>
    <lineage>
        <taxon>Bacteria</taxon>
        <taxon>Bacillati</taxon>
        <taxon>Bacillota</taxon>
        <taxon>Bacilli</taxon>
        <taxon>Bacillales</taxon>
        <taxon>Paenibacillaceae</taxon>
        <taxon>Paenibacillus</taxon>
    </lineage>
</organism>
<keyword evidence="1" id="KW-0812">Transmembrane</keyword>
<protein>
    <submittedName>
        <fullName evidence="2">Uncharacterized protein</fullName>
    </submittedName>
</protein>
<evidence type="ECO:0000313" key="2">
    <source>
        <dbReference type="EMBL" id="MCY9595748.1"/>
    </source>
</evidence>
<gene>
    <name evidence="2" type="ORF">M5X16_08180</name>
</gene>
<keyword evidence="1" id="KW-0472">Membrane</keyword>
<accession>A0ABT4FB62</accession>
<comment type="caution">
    <text evidence="2">The sequence shown here is derived from an EMBL/GenBank/DDBJ whole genome shotgun (WGS) entry which is preliminary data.</text>
</comment>
<reference evidence="2 3" key="1">
    <citation type="submission" date="2022-05" db="EMBL/GenBank/DDBJ databases">
        <title>Genome Sequencing of Bee-Associated Microbes.</title>
        <authorList>
            <person name="Dunlap C."/>
        </authorList>
    </citation>
    <scope>NUCLEOTIDE SEQUENCE [LARGE SCALE GENOMIC DNA]</scope>
    <source>
        <strain evidence="2 3">NRRL B-23120</strain>
    </source>
</reference>
<evidence type="ECO:0000313" key="3">
    <source>
        <dbReference type="Proteomes" id="UP001527202"/>
    </source>
</evidence>
<sequence>MNERSNLKREKKPWSLTIRLLNILLILVILGIALYVGLWIVGIYGMNAKG</sequence>
<dbReference type="EMBL" id="JAMDMJ010000008">
    <property type="protein sequence ID" value="MCY9595748.1"/>
    <property type="molecule type" value="Genomic_DNA"/>
</dbReference>
<dbReference type="RefSeq" id="WP_164977111.1">
    <property type="nucleotide sequence ID" value="NZ_CP026520.1"/>
</dbReference>
<feature type="transmembrane region" description="Helical" evidence="1">
    <location>
        <begin position="20"/>
        <end position="44"/>
    </location>
</feature>